<keyword evidence="1" id="KW-0597">Phosphoprotein</keyword>
<evidence type="ECO:0000259" key="2">
    <source>
        <dbReference type="PROSITE" id="PS50110"/>
    </source>
</evidence>
<evidence type="ECO:0000313" key="5">
    <source>
        <dbReference type="Proteomes" id="UP000092420"/>
    </source>
</evidence>
<dbReference type="EMBL" id="LNJB01000008">
    <property type="protein sequence ID" value="KYC54735.1"/>
    <property type="molecule type" value="Genomic_DNA"/>
</dbReference>
<dbReference type="Pfam" id="PF00072">
    <property type="entry name" value="Response_reg"/>
    <property type="match status" value="1"/>
</dbReference>
<dbReference type="EMBL" id="LNJE01000001">
    <property type="protein sequence ID" value="KYC58555.1"/>
    <property type="molecule type" value="Genomic_DNA"/>
</dbReference>
<accession>A0A150JMP7</accession>
<organism evidence="3 5">
    <name type="scientific">Candidatus Methanofastidiosum methylothiophilum</name>
    <dbReference type="NCBI Taxonomy" id="1705564"/>
    <lineage>
        <taxon>Archaea</taxon>
        <taxon>Methanobacteriati</taxon>
        <taxon>Methanobacteriota</taxon>
        <taxon>Stenosarchaea group</taxon>
        <taxon>Candidatus Methanofastidiosia</taxon>
        <taxon>Candidatus Methanofastidiosales</taxon>
        <taxon>Candidatus Methanofastidiosaceae</taxon>
        <taxon>Candidatus Methanofastidiosum</taxon>
    </lineage>
</organism>
<dbReference type="SMART" id="SM00448">
    <property type="entry name" value="REC"/>
    <property type="match status" value="1"/>
</dbReference>
<evidence type="ECO:0000256" key="1">
    <source>
        <dbReference type="PROSITE-ProRule" id="PRU00169"/>
    </source>
</evidence>
<dbReference type="Proteomes" id="UP000092420">
    <property type="component" value="Unassembled WGS sequence"/>
</dbReference>
<dbReference type="PROSITE" id="PS50110">
    <property type="entry name" value="RESPONSE_REGULATORY"/>
    <property type="match status" value="1"/>
</dbReference>
<sequence length="115" mass="13024">MIKVLIAEDYLELLDFYKISLNYELFLAKDGVEALEMFTKHKPDVVLMDLKLPKKDGLDVIKEILMIDPNAKIIAITAYGNIGAKALEVGAKDVIRKPFKVSQLNELINKYAKNK</sequence>
<feature type="modified residue" description="4-aspartylphosphate" evidence="1">
    <location>
        <position position="49"/>
    </location>
</feature>
<gene>
    <name evidence="3" type="ORF">AN188_00775</name>
    <name evidence="4" type="ORF">APG09_00027</name>
</gene>
<dbReference type="InterPro" id="IPR011006">
    <property type="entry name" value="CheY-like_superfamily"/>
</dbReference>
<dbReference type="SUPFAM" id="SSF52172">
    <property type="entry name" value="CheY-like"/>
    <property type="match status" value="1"/>
</dbReference>
<dbReference type="InterPro" id="IPR001789">
    <property type="entry name" value="Sig_transdc_resp-reg_receiver"/>
</dbReference>
<dbReference type="PANTHER" id="PTHR43228">
    <property type="entry name" value="TWO-COMPONENT RESPONSE REGULATOR"/>
    <property type="match status" value="1"/>
</dbReference>
<accession>A0A150JFG9</accession>
<dbReference type="GO" id="GO:0000160">
    <property type="term" value="P:phosphorelay signal transduction system"/>
    <property type="evidence" value="ECO:0007669"/>
    <property type="project" value="InterPro"/>
</dbReference>
<proteinExistence type="predicted"/>
<dbReference type="InterPro" id="IPR052048">
    <property type="entry name" value="ST_Response_Regulator"/>
</dbReference>
<reference evidence="3 5" key="1">
    <citation type="journal article" date="2016" name="ISME J.">
        <title>Chasing the elusive Euryarchaeota class WSA2: genomes reveal a uniquely fastidious methyl-reducing methanogen.</title>
        <authorList>
            <person name="Nobu M.K."/>
            <person name="Narihiro T."/>
            <person name="Kuroda K."/>
            <person name="Mei R."/>
            <person name="Liu W.T."/>
        </authorList>
    </citation>
    <scope>NUCLEOTIDE SEQUENCE [LARGE SCALE GENOMIC DNA]</scope>
    <source>
        <strain evidence="3">ADurb1013_Bin02101</strain>
        <strain evidence="4">ADurb1213_Bin02801</strain>
    </source>
</reference>
<evidence type="ECO:0000313" key="3">
    <source>
        <dbReference type="EMBL" id="KYC54735.1"/>
    </source>
</evidence>
<dbReference type="AlphaFoldDB" id="A0A150JC60"/>
<evidence type="ECO:0000313" key="4">
    <source>
        <dbReference type="EMBL" id="KYC58555.1"/>
    </source>
</evidence>
<dbReference type="PANTHER" id="PTHR43228:SF1">
    <property type="entry name" value="TWO-COMPONENT RESPONSE REGULATOR ARR22"/>
    <property type="match status" value="1"/>
</dbReference>
<name>A0A150JC60_9EURY</name>
<accession>A0A150JC60</accession>
<comment type="caution">
    <text evidence="3">The sequence shown here is derived from an EMBL/GenBank/DDBJ whole genome shotgun (WGS) entry which is preliminary data.</text>
</comment>
<dbReference type="Gene3D" id="3.40.50.2300">
    <property type="match status" value="1"/>
</dbReference>
<feature type="domain" description="Response regulatory" evidence="2">
    <location>
        <begin position="1"/>
        <end position="112"/>
    </location>
</feature>
<protein>
    <submittedName>
        <fullName evidence="3">Acetoacetate metabolism regulatory protein AtoC</fullName>
    </submittedName>
</protein>